<organism evidence="2 3">
    <name type="scientific">Thermoflexibacter ruber</name>
    <dbReference type="NCBI Taxonomy" id="1003"/>
    <lineage>
        <taxon>Bacteria</taxon>
        <taxon>Pseudomonadati</taxon>
        <taxon>Bacteroidota</taxon>
        <taxon>Cytophagia</taxon>
        <taxon>Cytophagales</taxon>
        <taxon>Thermoflexibacteraceae</taxon>
        <taxon>Thermoflexibacter</taxon>
    </lineage>
</organism>
<dbReference type="Proteomes" id="UP000199513">
    <property type="component" value="Unassembled WGS sequence"/>
</dbReference>
<name>A0A1I2JWE1_9BACT</name>
<dbReference type="InterPro" id="IPR022641">
    <property type="entry name" value="CheR_N"/>
</dbReference>
<dbReference type="EMBL" id="FONY01000068">
    <property type="protein sequence ID" value="SFF58378.1"/>
    <property type="molecule type" value="Genomic_DNA"/>
</dbReference>
<dbReference type="InterPro" id="IPR050903">
    <property type="entry name" value="Bact_Chemotaxis_MeTrfase"/>
</dbReference>
<dbReference type="PANTHER" id="PTHR24422">
    <property type="entry name" value="CHEMOTAXIS PROTEIN METHYLTRANSFERASE"/>
    <property type="match status" value="1"/>
</dbReference>
<dbReference type="SUPFAM" id="SSF47757">
    <property type="entry name" value="Chemotaxis receptor methyltransferase CheR, N-terminal domain"/>
    <property type="match status" value="1"/>
</dbReference>
<dbReference type="Pfam" id="PF01739">
    <property type="entry name" value="CheR"/>
    <property type="match status" value="1"/>
</dbReference>
<dbReference type="RefSeq" id="WP_091549439.1">
    <property type="nucleotide sequence ID" value="NZ_FONY01000068.1"/>
</dbReference>
<dbReference type="AlphaFoldDB" id="A0A1I2JWE1"/>
<dbReference type="Pfam" id="PF03705">
    <property type="entry name" value="CheR_N"/>
    <property type="match status" value="1"/>
</dbReference>
<dbReference type="InterPro" id="IPR022642">
    <property type="entry name" value="CheR_C"/>
</dbReference>
<dbReference type="STRING" id="1003.SAMN04488541_10687"/>
<dbReference type="SUPFAM" id="SSF53335">
    <property type="entry name" value="S-adenosyl-L-methionine-dependent methyltransferases"/>
    <property type="match status" value="1"/>
</dbReference>
<accession>A0A1I2JWE1</accession>
<dbReference type="OrthoDB" id="9816309at2"/>
<dbReference type="PROSITE" id="PS50123">
    <property type="entry name" value="CHER"/>
    <property type="match status" value="1"/>
</dbReference>
<dbReference type="GO" id="GO:0008757">
    <property type="term" value="F:S-adenosylmethionine-dependent methyltransferase activity"/>
    <property type="evidence" value="ECO:0007669"/>
    <property type="project" value="InterPro"/>
</dbReference>
<dbReference type="Gene3D" id="3.40.50.150">
    <property type="entry name" value="Vaccinia Virus protein VP39"/>
    <property type="match status" value="1"/>
</dbReference>
<evidence type="ECO:0000313" key="3">
    <source>
        <dbReference type="Proteomes" id="UP000199513"/>
    </source>
</evidence>
<keyword evidence="2" id="KW-0808">Transferase</keyword>
<reference evidence="2 3" key="1">
    <citation type="submission" date="2016-10" db="EMBL/GenBank/DDBJ databases">
        <authorList>
            <person name="de Groot N.N."/>
        </authorList>
    </citation>
    <scope>NUCLEOTIDE SEQUENCE [LARGE SCALE GENOMIC DNA]</scope>
    <source>
        <strain>GEY</strain>
        <strain evidence="3">DSM 9560</strain>
    </source>
</reference>
<dbReference type="PRINTS" id="PR00996">
    <property type="entry name" value="CHERMTFRASE"/>
</dbReference>
<evidence type="ECO:0000259" key="1">
    <source>
        <dbReference type="PROSITE" id="PS50123"/>
    </source>
</evidence>
<dbReference type="PANTHER" id="PTHR24422:SF8">
    <property type="entry name" value="CHEMOTAXIS PROTEIN"/>
    <property type="match status" value="1"/>
</dbReference>
<feature type="domain" description="CheR-type methyltransferase" evidence="1">
    <location>
        <begin position="15"/>
        <end position="281"/>
    </location>
</feature>
<dbReference type="InterPro" id="IPR029063">
    <property type="entry name" value="SAM-dependent_MTases_sf"/>
</dbReference>
<gene>
    <name evidence="2" type="ORF">SAMN04488541_10687</name>
</gene>
<dbReference type="GO" id="GO:0032259">
    <property type="term" value="P:methylation"/>
    <property type="evidence" value="ECO:0007669"/>
    <property type="project" value="UniProtKB-KW"/>
</dbReference>
<keyword evidence="3" id="KW-1185">Reference proteome</keyword>
<dbReference type="CDD" id="cd02440">
    <property type="entry name" value="AdoMet_MTases"/>
    <property type="match status" value="1"/>
</dbReference>
<dbReference type="InterPro" id="IPR000780">
    <property type="entry name" value="CheR_MeTrfase"/>
</dbReference>
<keyword evidence="2" id="KW-0489">Methyltransferase</keyword>
<dbReference type="SMART" id="SM00138">
    <property type="entry name" value="MeTrc"/>
    <property type="match status" value="1"/>
</dbReference>
<evidence type="ECO:0000313" key="2">
    <source>
        <dbReference type="EMBL" id="SFF58378.1"/>
    </source>
</evidence>
<protein>
    <submittedName>
        <fullName evidence="2">Chemotaxis protein methyltransferase CheR</fullName>
    </submittedName>
</protein>
<sequence length="284" mass="33583">MTKVLYPNEPTLKIISDEELQAINRAILLRYGMDFNNYEPHSFKRRLSRALQKFGIDNIYDLWKQILRDNNLIFKLVDEITVGLTELFRNPTLWQFLGKDILQKYSSSNSLTIWHAGCSTGEEVYSMAIVLYELELLFRTKIWATDLSGQAILTAAKGTYSEDIFAQFCKNYHHYAPEKDLRQYFFRTQDQWQVFQTLKNSITFQQHNLVKDEVHGSFDLIFCRNVMIYFDEVLKMKVLEKFYQALKEDGYFIIGYYDALPTQHQDLFEVYDAANKVFKKKKLA</sequence>
<proteinExistence type="predicted"/>